<evidence type="ECO:0000313" key="9">
    <source>
        <dbReference type="Proteomes" id="UP000228531"/>
    </source>
</evidence>
<dbReference type="NCBIfam" id="NF002091">
    <property type="entry name" value="PRK00924.1"/>
    <property type="match status" value="1"/>
</dbReference>
<keyword evidence="6 7" id="KW-0413">Isomerase</keyword>
<organism evidence="8 9">
    <name type="scientific">Yoonia maricola</name>
    <dbReference type="NCBI Taxonomy" id="420999"/>
    <lineage>
        <taxon>Bacteria</taxon>
        <taxon>Pseudomonadati</taxon>
        <taxon>Pseudomonadota</taxon>
        <taxon>Alphaproteobacteria</taxon>
        <taxon>Rhodobacterales</taxon>
        <taxon>Paracoccaceae</taxon>
        <taxon>Yoonia</taxon>
    </lineage>
</organism>
<dbReference type="UniPathway" id="UPA00545">
    <property type="reaction ID" value="UER00826"/>
</dbReference>
<comment type="pathway">
    <text evidence="2 7">Glycan metabolism; pectin degradation; 2-dehydro-3-deoxy-D-gluconate from pectin: step 4/5.</text>
</comment>
<keyword evidence="4 7" id="KW-0479">Metal-binding</keyword>
<evidence type="ECO:0000256" key="5">
    <source>
        <dbReference type="ARBA" id="ARBA00022833"/>
    </source>
</evidence>
<dbReference type="PANTHER" id="PTHR38461">
    <property type="entry name" value="4-DEOXY-L-THREO-5-HEXOSULOSE-URONATE KETOL-ISOMERASE"/>
    <property type="match status" value="1"/>
</dbReference>
<dbReference type="GO" id="GO:0019698">
    <property type="term" value="P:D-galacturonate catabolic process"/>
    <property type="evidence" value="ECO:0007669"/>
    <property type="project" value="TreeGrafter"/>
</dbReference>
<keyword evidence="5 7" id="KW-0862">Zinc</keyword>
<protein>
    <recommendedName>
        <fullName evidence="7">4-deoxy-L-threo-5-hexosulose-uronate ketol-isomerase</fullName>
        <ecNumber evidence="7">5.3.1.17</ecNumber>
    </recommendedName>
    <alternativeName>
        <fullName evidence="7">5-keto-4-deoxyuronate isomerase</fullName>
    </alternativeName>
    <alternativeName>
        <fullName evidence="7">DKI isomerase</fullName>
    </alternativeName>
</protein>
<dbReference type="InterPro" id="IPR014710">
    <property type="entry name" value="RmlC-like_jellyroll"/>
</dbReference>
<dbReference type="GO" id="GO:0045490">
    <property type="term" value="P:pectin catabolic process"/>
    <property type="evidence" value="ECO:0007669"/>
    <property type="project" value="UniProtKB-UniRule"/>
</dbReference>
<dbReference type="EMBL" id="PGTY01000005">
    <property type="protein sequence ID" value="PJI84330.1"/>
    <property type="molecule type" value="Genomic_DNA"/>
</dbReference>
<dbReference type="InterPro" id="IPR011051">
    <property type="entry name" value="RmlC_Cupin_sf"/>
</dbReference>
<dbReference type="OrthoDB" id="9770644at2"/>
<keyword evidence="9" id="KW-1185">Reference proteome</keyword>
<sequence>MLETNLRRAIDPRHAKTFDTTELRNEFLIENLWKDDVVCLTYTQYDRMIVGGASPKNGPLTIDGVDQTGTPSWLDRREAVLVNLGTSGTVTAGGETYQMGRCDMLYLGMGTGAVTLSGSDDAHFYIISAPAHRTIAARLITIDDAAQVPLGDRDTSNERVIYQFVHPAVMESCQIVMGMTKLGTGSVWNTMPAHHHERRSEAYLYLDLDEGQNILHLMGEPDETRHLIVRNEQAVLSPPWSIHCGAGTSSYSFIWAMAGDNVDYTDVDMVAMEDMQ</sequence>
<evidence type="ECO:0000256" key="6">
    <source>
        <dbReference type="ARBA" id="ARBA00023235"/>
    </source>
</evidence>
<accession>A0A2M8W081</accession>
<evidence type="ECO:0000313" key="8">
    <source>
        <dbReference type="EMBL" id="PJI84330.1"/>
    </source>
</evidence>
<dbReference type="PIRSF" id="PIRSF006625">
    <property type="entry name" value="KduI"/>
    <property type="match status" value="1"/>
</dbReference>
<dbReference type="CDD" id="cd20294">
    <property type="entry name" value="cupin_KduI_N"/>
    <property type="match status" value="1"/>
</dbReference>
<dbReference type="InterPro" id="IPR027449">
    <property type="entry name" value="KduI_N"/>
</dbReference>
<dbReference type="RefSeq" id="WP_100369804.1">
    <property type="nucleotide sequence ID" value="NZ_PGTY01000005.1"/>
</dbReference>
<gene>
    <name evidence="7" type="primary">kduI</name>
    <name evidence="8" type="ORF">BC777_3872</name>
</gene>
<dbReference type="InterPro" id="IPR007045">
    <property type="entry name" value="KduI"/>
</dbReference>
<dbReference type="CDD" id="cd20491">
    <property type="entry name" value="cupin_KduI_C"/>
    <property type="match status" value="1"/>
</dbReference>
<evidence type="ECO:0000256" key="3">
    <source>
        <dbReference type="ARBA" id="ARBA00008086"/>
    </source>
</evidence>
<dbReference type="SUPFAM" id="SSF51182">
    <property type="entry name" value="RmlC-like cupins"/>
    <property type="match status" value="1"/>
</dbReference>
<reference evidence="8 9" key="1">
    <citation type="submission" date="2017-11" db="EMBL/GenBank/DDBJ databases">
        <title>Genomic Encyclopedia of Archaeal and Bacterial Type Strains, Phase II (KMG-II): From Individual Species to Whole Genera.</title>
        <authorList>
            <person name="Goeker M."/>
        </authorList>
    </citation>
    <scope>NUCLEOTIDE SEQUENCE [LARGE SCALE GENOMIC DNA]</scope>
    <source>
        <strain evidence="8 9">DSM 29128</strain>
    </source>
</reference>
<dbReference type="Gene3D" id="2.60.120.520">
    <property type="entry name" value="pectin degrading enzyme 5-keto 4- deoxyuronate isomerase, domain 1"/>
    <property type="match status" value="1"/>
</dbReference>
<dbReference type="Pfam" id="PF04962">
    <property type="entry name" value="KduI"/>
    <property type="match status" value="1"/>
</dbReference>
<evidence type="ECO:0000256" key="4">
    <source>
        <dbReference type="ARBA" id="ARBA00022723"/>
    </source>
</evidence>
<name>A0A2M8W081_9RHOB</name>
<feature type="binding site" evidence="7">
    <location>
        <position position="196"/>
    </location>
    <ligand>
        <name>Zn(2+)</name>
        <dbReference type="ChEBI" id="CHEBI:29105"/>
    </ligand>
</feature>
<comment type="caution">
    <text evidence="8">The sequence shown here is derived from an EMBL/GenBank/DDBJ whole genome shotgun (WGS) entry which is preliminary data.</text>
</comment>
<dbReference type="InterPro" id="IPR021120">
    <property type="entry name" value="KduI/IolB_isomerase"/>
</dbReference>
<dbReference type="Gene3D" id="2.60.120.10">
    <property type="entry name" value="Jelly Rolls"/>
    <property type="match status" value="1"/>
</dbReference>
<feature type="binding site" evidence="7">
    <location>
        <position position="201"/>
    </location>
    <ligand>
        <name>Zn(2+)</name>
        <dbReference type="ChEBI" id="CHEBI:29105"/>
    </ligand>
</feature>
<feature type="binding site" evidence="7">
    <location>
        <position position="194"/>
    </location>
    <ligand>
        <name>Zn(2+)</name>
        <dbReference type="ChEBI" id="CHEBI:29105"/>
    </ligand>
</feature>
<dbReference type="AlphaFoldDB" id="A0A2M8W081"/>
<dbReference type="Proteomes" id="UP000228531">
    <property type="component" value="Unassembled WGS sequence"/>
</dbReference>
<dbReference type="GO" id="GO:0042840">
    <property type="term" value="P:D-glucuronate catabolic process"/>
    <property type="evidence" value="ECO:0007669"/>
    <property type="project" value="TreeGrafter"/>
</dbReference>
<comment type="cofactor">
    <cofactor evidence="7">
        <name>Zn(2+)</name>
        <dbReference type="ChEBI" id="CHEBI:29105"/>
    </cofactor>
    <text evidence="7">Binds 1 zinc ion per subunit.</text>
</comment>
<dbReference type="EC" id="5.3.1.17" evidence="7"/>
<dbReference type="PANTHER" id="PTHR38461:SF1">
    <property type="entry name" value="4-DEOXY-L-THREO-5-HEXOSULOSE-URONATE KETOL-ISOMERASE"/>
    <property type="match status" value="1"/>
</dbReference>
<evidence type="ECO:0000256" key="2">
    <source>
        <dbReference type="ARBA" id="ARBA00005148"/>
    </source>
</evidence>
<evidence type="ECO:0000256" key="1">
    <source>
        <dbReference type="ARBA" id="ARBA00000552"/>
    </source>
</evidence>
<comment type="catalytic activity">
    <reaction evidence="1 7">
        <text>5-dehydro-4-deoxy-D-glucuronate = 3-deoxy-D-glycero-2,5-hexodiulosonate</text>
        <dbReference type="Rhea" id="RHEA:23896"/>
        <dbReference type="ChEBI" id="CHEBI:17117"/>
        <dbReference type="ChEBI" id="CHEBI:29071"/>
        <dbReference type="EC" id="5.3.1.17"/>
    </reaction>
</comment>
<comment type="function">
    <text evidence="7">Catalyzes the isomerization of 5-dehydro-4-deoxy-D-glucuronate to 3-deoxy-D-glycero-2,5-hexodiulosonate.</text>
</comment>
<dbReference type="HAMAP" id="MF_00687">
    <property type="entry name" value="KduI"/>
    <property type="match status" value="1"/>
</dbReference>
<evidence type="ECO:0000256" key="7">
    <source>
        <dbReference type="HAMAP-Rule" id="MF_00687"/>
    </source>
</evidence>
<feature type="binding site" evidence="7">
    <location>
        <position position="243"/>
    </location>
    <ligand>
        <name>Zn(2+)</name>
        <dbReference type="ChEBI" id="CHEBI:29105"/>
    </ligand>
</feature>
<comment type="similarity">
    <text evidence="3 7">Belongs to the KduI family.</text>
</comment>
<proteinExistence type="inferred from homology"/>
<dbReference type="GO" id="GO:0008270">
    <property type="term" value="F:zinc ion binding"/>
    <property type="evidence" value="ECO:0007669"/>
    <property type="project" value="UniProtKB-UniRule"/>
</dbReference>
<dbReference type="GO" id="GO:0008697">
    <property type="term" value="F:4-deoxy-L-threo-5-hexosulose-uronate ketol-isomerase activity"/>
    <property type="evidence" value="ECO:0007669"/>
    <property type="project" value="UniProtKB-UniRule"/>
</dbReference>